<dbReference type="InterPro" id="IPR013216">
    <property type="entry name" value="Methyltransf_11"/>
</dbReference>
<dbReference type="EMBL" id="QYUO01000001">
    <property type="protein sequence ID" value="RJF97882.1"/>
    <property type="molecule type" value="Genomic_DNA"/>
</dbReference>
<keyword evidence="2" id="KW-0808">Transferase</keyword>
<organism evidence="2 3">
    <name type="scientific">Noviherbaspirillum saxi</name>
    <dbReference type="NCBI Taxonomy" id="2320863"/>
    <lineage>
        <taxon>Bacteria</taxon>
        <taxon>Pseudomonadati</taxon>
        <taxon>Pseudomonadota</taxon>
        <taxon>Betaproteobacteria</taxon>
        <taxon>Burkholderiales</taxon>
        <taxon>Oxalobacteraceae</taxon>
        <taxon>Noviherbaspirillum</taxon>
    </lineage>
</organism>
<reference evidence="3" key="1">
    <citation type="submission" date="2018-09" db="EMBL/GenBank/DDBJ databases">
        <authorList>
            <person name="Zhu H."/>
        </authorList>
    </citation>
    <scope>NUCLEOTIDE SEQUENCE [LARGE SCALE GENOMIC DNA]</scope>
    <source>
        <strain evidence="3">K1R23-30</strain>
    </source>
</reference>
<accession>A0A3A3FNX5</accession>
<dbReference type="Proteomes" id="UP000265955">
    <property type="component" value="Unassembled WGS sequence"/>
</dbReference>
<dbReference type="InterPro" id="IPR029063">
    <property type="entry name" value="SAM-dependent_MTases_sf"/>
</dbReference>
<dbReference type="PANTHER" id="PTHR43591">
    <property type="entry name" value="METHYLTRANSFERASE"/>
    <property type="match status" value="1"/>
</dbReference>
<keyword evidence="2" id="KW-0489">Methyltransferase</keyword>
<name>A0A3A3FNX5_9BURK</name>
<dbReference type="GO" id="GO:0008757">
    <property type="term" value="F:S-adenosylmethionine-dependent methyltransferase activity"/>
    <property type="evidence" value="ECO:0007669"/>
    <property type="project" value="InterPro"/>
</dbReference>
<comment type="caution">
    <text evidence="2">The sequence shown here is derived from an EMBL/GenBank/DDBJ whole genome shotgun (WGS) entry which is preliminary data.</text>
</comment>
<keyword evidence="3" id="KW-1185">Reference proteome</keyword>
<dbReference type="GO" id="GO:0032259">
    <property type="term" value="P:methylation"/>
    <property type="evidence" value="ECO:0007669"/>
    <property type="project" value="UniProtKB-KW"/>
</dbReference>
<dbReference type="Gene3D" id="3.40.50.150">
    <property type="entry name" value="Vaccinia Virus protein VP39"/>
    <property type="match status" value="1"/>
</dbReference>
<feature type="domain" description="Methyltransferase type 11" evidence="1">
    <location>
        <begin position="58"/>
        <end position="153"/>
    </location>
</feature>
<sequence>MSGQHWNNKNMKQIALEDVVKTYRRYAPFYDRLFGAVLEPGRRALADVVCKSSPASILEVGVGTGLMLSRYPADSSIVGVDVSSEMLEVAGKRIKSGTTREIHLIKMDAETMNFYDAHFDCVTVPYVLSVTPNPDKLIAEIRRVCRKGGLIFILNHFSGSHFWWFLERAVRSIADKIGFRSDFGFDEQILKHDWEVLSVKNVNFLGLSKLVVIRNV</sequence>
<dbReference type="SUPFAM" id="SSF53335">
    <property type="entry name" value="S-adenosyl-L-methionine-dependent methyltransferases"/>
    <property type="match status" value="1"/>
</dbReference>
<evidence type="ECO:0000259" key="1">
    <source>
        <dbReference type="Pfam" id="PF08241"/>
    </source>
</evidence>
<evidence type="ECO:0000313" key="2">
    <source>
        <dbReference type="EMBL" id="RJF97882.1"/>
    </source>
</evidence>
<evidence type="ECO:0000313" key="3">
    <source>
        <dbReference type="Proteomes" id="UP000265955"/>
    </source>
</evidence>
<gene>
    <name evidence="2" type="ORF">D3871_04615</name>
</gene>
<dbReference type="AlphaFoldDB" id="A0A3A3FNX5"/>
<protein>
    <submittedName>
        <fullName evidence="2">Methyltransferase domain-containing protein</fullName>
    </submittedName>
</protein>
<dbReference type="Pfam" id="PF08241">
    <property type="entry name" value="Methyltransf_11"/>
    <property type="match status" value="1"/>
</dbReference>
<proteinExistence type="predicted"/>
<dbReference type="CDD" id="cd02440">
    <property type="entry name" value="AdoMet_MTases"/>
    <property type="match status" value="1"/>
</dbReference>